<evidence type="ECO:0000256" key="8">
    <source>
        <dbReference type="ARBA" id="ARBA00052101"/>
    </source>
</evidence>
<dbReference type="InterPro" id="IPR018483">
    <property type="entry name" value="Carb_kinase_FGGY_CS"/>
</dbReference>
<gene>
    <name evidence="9 13" type="primary">glpK</name>
    <name evidence="13" type="ORF">FDP22_04025</name>
</gene>
<reference evidence="13 14" key="1">
    <citation type="submission" date="2019-06" db="EMBL/GenBank/DDBJ databases">
        <title>Genome sequence of Rhodobacteraceae bacterium D4M1.</title>
        <authorList>
            <person name="Cao J."/>
        </authorList>
    </citation>
    <scope>NUCLEOTIDE SEQUENCE [LARGE SCALE GENOMIC DNA]</scope>
    <source>
        <strain evidence="13 14">D4M1</strain>
    </source>
</reference>
<evidence type="ECO:0000313" key="13">
    <source>
        <dbReference type="EMBL" id="QDL91027.1"/>
    </source>
</evidence>
<comment type="caution">
    <text evidence="9">Lacks conserved residue(s) required for the propagation of feature annotation.</text>
</comment>
<dbReference type="UniPathway" id="UPA00618">
    <property type="reaction ID" value="UER00672"/>
</dbReference>
<evidence type="ECO:0000259" key="11">
    <source>
        <dbReference type="Pfam" id="PF00370"/>
    </source>
</evidence>
<evidence type="ECO:0000259" key="12">
    <source>
        <dbReference type="Pfam" id="PF02782"/>
    </source>
</evidence>
<comment type="pathway">
    <text evidence="1 9">Polyol metabolism; glycerol degradation via glycerol kinase pathway; sn-glycerol 3-phosphate from glycerol: step 1/1.</text>
</comment>
<dbReference type="RefSeq" id="WP_138578481.1">
    <property type="nucleotide sequence ID" value="NZ_CP040818.1"/>
</dbReference>
<comment type="catalytic activity">
    <reaction evidence="8 9">
        <text>glycerol + ATP = sn-glycerol 3-phosphate + ADP + H(+)</text>
        <dbReference type="Rhea" id="RHEA:21644"/>
        <dbReference type="ChEBI" id="CHEBI:15378"/>
        <dbReference type="ChEBI" id="CHEBI:17754"/>
        <dbReference type="ChEBI" id="CHEBI:30616"/>
        <dbReference type="ChEBI" id="CHEBI:57597"/>
        <dbReference type="ChEBI" id="CHEBI:456216"/>
        <dbReference type="EC" id="2.7.1.30"/>
    </reaction>
</comment>
<evidence type="ECO:0000256" key="9">
    <source>
        <dbReference type="HAMAP-Rule" id="MF_00186"/>
    </source>
</evidence>
<feature type="binding site" evidence="9">
    <location>
        <position position="12"/>
    </location>
    <ligand>
        <name>sn-glycerol 3-phosphate</name>
        <dbReference type="ChEBI" id="CHEBI:57597"/>
    </ligand>
</feature>
<feature type="binding site" evidence="9">
    <location>
        <position position="265"/>
    </location>
    <ligand>
        <name>ADP</name>
        <dbReference type="ChEBI" id="CHEBI:456216"/>
    </ligand>
</feature>
<evidence type="ECO:0000256" key="10">
    <source>
        <dbReference type="RuleBase" id="RU003733"/>
    </source>
</evidence>
<dbReference type="InterPro" id="IPR018485">
    <property type="entry name" value="FGGY_C"/>
</dbReference>
<feature type="binding site" evidence="9">
    <location>
        <position position="413"/>
    </location>
    <ligand>
        <name>ATP</name>
        <dbReference type="ChEBI" id="CHEBI:30616"/>
    </ligand>
</feature>
<dbReference type="AlphaFoldDB" id="A0A5B8FGH1"/>
<dbReference type="PROSITE" id="PS00933">
    <property type="entry name" value="FGGY_KINASES_1"/>
    <property type="match status" value="1"/>
</dbReference>
<feature type="binding site" evidence="9">
    <location>
        <position position="265"/>
    </location>
    <ligand>
        <name>ATP</name>
        <dbReference type="ChEBI" id="CHEBI:30616"/>
    </ligand>
</feature>
<feature type="binding site" evidence="9">
    <location>
        <position position="243"/>
    </location>
    <ligand>
        <name>glycerol</name>
        <dbReference type="ChEBI" id="CHEBI:17754"/>
    </ligand>
</feature>
<keyword evidence="6 9" id="KW-0319">Glycerol metabolism</keyword>
<feature type="domain" description="Carbohydrate kinase FGGY C-terminal" evidence="12">
    <location>
        <begin position="260"/>
        <end position="451"/>
    </location>
</feature>
<dbReference type="GO" id="GO:0005524">
    <property type="term" value="F:ATP binding"/>
    <property type="evidence" value="ECO:0007669"/>
    <property type="project" value="UniProtKB-UniRule"/>
</dbReference>
<feature type="binding site" evidence="9">
    <location>
        <position position="312"/>
    </location>
    <ligand>
        <name>ATP</name>
        <dbReference type="ChEBI" id="CHEBI:30616"/>
    </ligand>
</feature>
<dbReference type="OrthoDB" id="9805576at2"/>
<accession>A0A5B8FGH1</accession>
<dbReference type="NCBIfam" id="NF000756">
    <property type="entry name" value="PRK00047.1"/>
    <property type="match status" value="1"/>
</dbReference>
<feature type="binding site" evidence="9">
    <location>
        <position position="83"/>
    </location>
    <ligand>
        <name>sn-glycerol 3-phosphate</name>
        <dbReference type="ChEBI" id="CHEBI:57597"/>
    </ligand>
</feature>
<sequence>MTHHILAIDQGTTSSRAILFDGSMKRVATGQEEFPQHFPASGWVEHDPADIWSTTAATCRSAIERAGIGPEDIAAIGITNQRETVVVWEKDTGRPLHNAIVWQDRRTAETCARLRAEGLEPIVTERTGLRVDPYFSGTKLAWILDQVAGSRARARRGEILFGTVDTYLIWRMTGRAEHVTDATNASRTMLYNIHESRWDEEVCRALDIPMQMLPEVRDCDAEFGVTRPDLFGRPIPIRGVAGDQQAATLGQACFRPGMMKSTYGTGCFALLNTGDTPAKSANRLLTTVAYQLGGTPTYALEGSIFIAGAVVQWLRDGLGIIRHVSETQALAERADPGQRLYLVPAFTGLGAPHWDAEARGALFGLTRNAGPAEIARAALESVAYQTRDLWEAMQADWPGEGAATLSALRVDGGMSASDWTMQFLADMLGAPVDRPDVLETTALGVAWLAGQASGLYPGQEGFAQDWALERRFEPAIDAEERDRLKAGWDDAVRRTLTTSA</sequence>
<dbReference type="PANTHER" id="PTHR10196">
    <property type="entry name" value="SUGAR KINASE"/>
    <property type="match status" value="1"/>
</dbReference>
<dbReference type="InterPro" id="IPR000577">
    <property type="entry name" value="Carb_kinase_FGGY"/>
</dbReference>
<dbReference type="FunFam" id="3.30.420.40:FF:000008">
    <property type="entry name" value="Glycerol kinase"/>
    <property type="match status" value="1"/>
</dbReference>
<dbReference type="EMBL" id="CP040818">
    <property type="protein sequence ID" value="QDL91027.1"/>
    <property type="molecule type" value="Genomic_DNA"/>
</dbReference>
<feature type="binding site" evidence="9">
    <location>
        <position position="12"/>
    </location>
    <ligand>
        <name>ADP</name>
        <dbReference type="ChEBI" id="CHEBI:456216"/>
    </ligand>
</feature>
<dbReference type="InterPro" id="IPR043129">
    <property type="entry name" value="ATPase_NBD"/>
</dbReference>
<dbReference type="InterPro" id="IPR018484">
    <property type="entry name" value="FGGY_N"/>
</dbReference>
<dbReference type="SUPFAM" id="SSF53067">
    <property type="entry name" value="Actin-like ATPase domain"/>
    <property type="match status" value="2"/>
</dbReference>
<dbReference type="NCBIfam" id="TIGR01311">
    <property type="entry name" value="glycerol_kin"/>
    <property type="match status" value="1"/>
</dbReference>
<evidence type="ECO:0000256" key="6">
    <source>
        <dbReference type="ARBA" id="ARBA00022798"/>
    </source>
</evidence>
<evidence type="ECO:0000256" key="7">
    <source>
        <dbReference type="ARBA" id="ARBA00022840"/>
    </source>
</evidence>
<feature type="domain" description="Carbohydrate kinase FGGY N-terminal" evidence="11">
    <location>
        <begin position="5"/>
        <end position="250"/>
    </location>
</feature>
<dbReference type="Pfam" id="PF00370">
    <property type="entry name" value="FGGY_N"/>
    <property type="match status" value="1"/>
</dbReference>
<dbReference type="FunFam" id="3.30.420.40:FF:000007">
    <property type="entry name" value="Glycerol kinase"/>
    <property type="match status" value="1"/>
</dbReference>
<feature type="binding site" evidence="9">
    <location>
        <position position="14"/>
    </location>
    <ligand>
        <name>ATP</name>
        <dbReference type="ChEBI" id="CHEBI:30616"/>
    </ligand>
</feature>
<feature type="binding site" evidence="9">
    <location>
        <position position="243"/>
    </location>
    <ligand>
        <name>sn-glycerol 3-phosphate</name>
        <dbReference type="ChEBI" id="CHEBI:57597"/>
    </ligand>
</feature>
<feature type="binding site" evidence="9">
    <location>
        <position position="82"/>
    </location>
    <ligand>
        <name>glycerol</name>
        <dbReference type="ChEBI" id="CHEBI:17754"/>
    </ligand>
</feature>
<feature type="binding site" evidence="9">
    <location>
        <position position="83"/>
    </location>
    <ligand>
        <name>glycerol</name>
        <dbReference type="ChEBI" id="CHEBI:17754"/>
    </ligand>
</feature>
<dbReference type="Pfam" id="PF02782">
    <property type="entry name" value="FGGY_C"/>
    <property type="match status" value="1"/>
</dbReference>
<name>A0A5B8FGH1_9RHOB</name>
<comment type="activity regulation">
    <text evidence="9">Inhibited by fructose 1,6-bisphosphate (FBP).</text>
</comment>
<dbReference type="InterPro" id="IPR005999">
    <property type="entry name" value="Glycerol_kin"/>
</dbReference>
<evidence type="ECO:0000256" key="1">
    <source>
        <dbReference type="ARBA" id="ARBA00005190"/>
    </source>
</evidence>
<keyword evidence="7 9" id="KW-0067">ATP-binding</keyword>
<dbReference type="CDD" id="cd07786">
    <property type="entry name" value="FGGY_EcGK_like"/>
    <property type="match status" value="1"/>
</dbReference>
<dbReference type="Proteomes" id="UP000305888">
    <property type="component" value="Chromosome"/>
</dbReference>
<evidence type="ECO:0000256" key="2">
    <source>
        <dbReference type="ARBA" id="ARBA00009156"/>
    </source>
</evidence>
<dbReference type="EC" id="2.7.1.30" evidence="9"/>
<keyword evidence="5 9" id="KW-0418">Kinase</keyword>
<dbReference type="PIRSF" id="PIRSF000538">
    <property type="entry name" value="GlpK"/>
    <property type="match status" value="1"/>
</dbReference>
<feature type="binding site" evidence="9">
    <location>
        <position position="16"/>
    </location>
    <ligand>
        <name>ADP</name>
        <dbReference type="ChEBI" id="CHEBI:456216"/>
    </ligand>
</feature>
<comment type="similarity">
    <text evidence="2 9 10">Belongs to the FGGY kinase family.</text>
</comment>
<keyword evidence="3 9" id="KW-0808">Transferase</keyword>
<dbReference type="PANTHER" id="PTHR10196:SF78">
    <property type="entry name" value="GLYCEROL KINASE"/>
    <property type="match status" value="1"/>
</dbReference>
<feature type="binding site" evidence="9">
    <location>
        <position position="413"/>
    </location>
    <ligand>
        <name>ADP</name>
        <dbReference type="ChEBI" id="CHEBI:456216"/>
    </ligand>
</feature>
<evidence type="ECO:0000256" key="4">
    <source>
        <dbReference type="ARBA" id="ARBA00022741"/>
    </source>
</evidence>
<feature type="binding site" evidence="9">
    <location>
        <position position="82"/>
    </location>
    <ligand>
        <name>sn-glycerol 3-phosphate</name>
        <dbReference type="ChEBI" id="CHEBI:57597"/>
    </ligand>
</feature>
<comment type="function">
    <text evidence="9">Key enzyme in the regulation of glycerol uptake and metabolism. Catalyzes the phosphorylation of glycerol to yield sn-glycerol 3-phosphate.</text>
</comment>
<dbReference type="GO" id="GO:0006072">
    <property type="term" value="P:glycerol-3-phosphate metabolic process"/>
    <property type="evidence" value="ECO:0007669"/>
    <property type="project" value="InterPro"/>
</dbReference>
<dbReference type="GO" id="GO:0005829">
    <property type="term" value="C:cytosol"/>
    <property type="evidence" value="ECO:0007669"/>
    <property type="project" value="TreeGrafter"/>
</dbReference>
<evidence type="ECO:0000313" key="14">
    <source>
        <dbReference type="Proteomes" id="UP000305888"/>
    </source>
</evidence>
<feature type="binding site" evidence="9">
    <location>
        <position position="308"/>
    </location>
    <ligand>
        <name>ATP</name>
        <dbReference type="ChEBI" id="CHEBI:30616"/>
    </ligand>
</feature>
<feature type="binding site" evidence="9">
    <location>
        <position position="308"/>
    </location>
    <ligand>
        <name>ADP</name>
        <dbReference type="ChEBI" id="CHEBI:456216"/>
    </ligand>
</feature>
<evidence type="ECO:0000256" key="3">
    <source>
        <dbReference type="ARBA" id="ARBA00022679"/>
    </source>
</evidence>
<organism evidence="13 14">
    <name type="scientific">Paroceanicella profunda</name>
    <dbReference type="NCBI Taxonomy" id="2579971"/>
    <lineage>
        <taxon>Bacteria</taxon>
        <taxon>Pseudomonadati</taxon>
        <taxon>Pseudomonadota</taxon>
        <taxon>Alphaproteobacteria</taxon>
        <taxon>Rhodobacterales</taxon>
        <taxon>Paracoccaceae</taxon>
        <taxon>Paroceanicella</taxon>
    </lineage>
</organism>
<keyword evidence="4 9" id="KW-0547">Nucleotide-binding</keyword>
<feature type="binding site" evidence="9">
    <location>
        <position position="244"/>
    </location>
    <ligand>
        <name>glycerol</name>
        <dbReference type="ChEBI" id="CHEBI:17754"/>
    </ligand>
</feature>
<dbReference type="KEGG" id="ppru:FDP22_04025"/>
<dbReference type="GO" id="GO:0004370">
    <property type="term" value="F:glycerol kinase activity"/>
    <property type="evidence" value="ECO:0007669"/>
    <property type="project" value="UniProtKB-UniRule"/>
</dbReference>
<feature type="binding site" evidence="9">
    <location>
        <position position="13"/>
    </location>
    <ligand>
        <name>ATP</name>
        <dbReference type="ChEBI" id="CHEBI:30616"/>
    </ligand>
</feature>
<dbReference type="PROSITE" id="PS00445">
    <property type="entry name" value="FGGY_KINASES_2"/>
    <property type="match status" value="1"/>
</dbReference>
<dbReference type="HAMAP" id="MF_00186">
    <property type="entry name" value="Glycerol_kin"/>
    <property type="match status" value="1"/>
</dbReference>
<dbReference type="GO" id="GO:0019563">
    <property type="term" value="P:glycerol catabolic process"/>
    <property type="evidence" value="ECO:0007669"/>
    <property type="project" value="UniProtKB-UniRule"/>
</dbReference>
<feature type="binding site" evidence="9">
    <location>
        <position position="134"/>
    </location>
    <ligand>
        <name>sn-glycerol 3-phosphate</name>
        <dbReference type="ChEBI" id="CHEBI:57597"/>
    </ligand>
</feature>
<proteinExistence type="inferred from homology"/>
<evidence type="ECO:0000256" key="5">
    <source>
        <dbReference type="ARBA" id="ARBA00022777"/>
    </source>
</evidence>
<keyword evidence="14" id="KW-1185">Reference proteome</keyword>
<protein>
    <recommendedName>
        <fullName evidence="9">Glycerol kinase</fullName>
        <ecNumber evidence="9">2.7.1.30</ecNumber>
    </recommendedName>
    <alternativeName>
        <fullName evidence="9">ATP:glycerol 3-phosphotransferase</fullName>
    </alternativeName>
    <alternativeName>
        <fullName evidence="9">Glycerokinase</fullName>
        <shortName evidence="9">GK</shortName>
    </alternativeName>
</protein>
<dbReference type="Gene3D" id="3.30.420.40">
    <property type="match status" value="2"/>
</dbReference>
<feature type="binding site" evidence="9">
    <location>
        <position position="134"/>
    </location>
    <ligand>
        <name>glycerol</name>
        <dbReference type="ChEBI" id="CHEBI:17754"/>
    </ligand>
</feature>
<feature type="binding site" evidence="9">
    <location>
        <position position="12"/>
    </location>
    <ligand>
        <name>ATP</name>
        <dbReference type="ChEBI" id="CHEBI:30616"/>
    </ligand>
</feature>